<organism evidence="1">
    <name type="scientific">Rhipicephalus zambeziensis</name>
    <dbReference type="NCBI Taxonomy" id="60191"/>
    <lineage>
        <taxon>Eukaryota</taxon>
        <taxon>Metazoa</taxon>
        <taxon>Ecdysozoa</taxon>
        <taxon>Arthropoda</taxon>
        <taxon>Chelicerata</taxon>
        <taxon>Arachnida</taxon>
        <taxon>Acari</taxon>
        <taxon>Parasitiformes</taxon>
        <taxon>Ixodida</taxon>
        <taxon>Ixodoidea</taxon>
        <taxon>Ixodidae</taxon>
        <taxon>Rhipicephalinae</taxon>
        <taxon>Rhipicephalus</taxon>
        <taxon>Rhipicephalus</taxon>
    </lineage>
</organism>
<accession>A0A224Y6Z9</accession>
<proteinExistence type="predicted"/>
<evidence type="ECO:0000313" key="1">
    <source>
        <dbReference type="EMBL" id="MAA13368.1"/>
    </source>
</evidence>
<dbReference type="AlphaFoldDB" id="A0A224Y6Z9"/>
<name>A0A224Y6Z9_9ACAR</name>
<dbReference type="EMBL" id="GFPF01002222">
    <property type="protein sequence ID" value="MAA13368.1"/>
    <property type="molecule type" value="Transcribed_RNA"/>
</dbReference>
<protein>
    <submittedName>
        <fullName evidence="1">Uncharacterized protein</fullName>
    </submittedName>
</protein>
<reference evidence="1" key="1">
    <citation type="journal article" date="2017" name="Parasit. Vectors">
        <title>Sialotranscriptomics of Rhipicephalus zambeziensis reveals intricate expression profiles of secretory proteins and suggests tight temporal transcriptional regulation during blood-feeding.</title>
        <authorList>
            <person name="de Castro M.H."/>
            <person name="de Klerk D."/>
            <person name="Pienaar R."/>
            <person name="Rees D.J.G."/>
            <person name="Mans B.J."/>
        </authorList>
    </citation>
    <scope>NUCLEOTIDE SEQUENCE</scope>
    <source>
        <tissue evidence="1">Salivary glands</tissue>
    </source>
</reference>
<sequence length="93" mass="10430">MQRDHSLLFCAVLNKLRFHSASHDHSMGVHVLSHDHTTSGFGCTSCLQLHSSSYAAYSAHFELPSLNDSKIHYRLIAVDSMEPEKKITISIFS</sequence>